<protein>
    <recommendedName>
        <fullName evidence="3">N-acetyltransferase domain-containing protein</fullName>
    </recommendedName>
</protein>
<accession>A0A2W1KZ20</accession>
<evidence type="ECO:0000256" key="2">
    <source>
        <dbReference type="ARBA" id="ARBA00023315"/>
    </source>
</evidence>
<keyword evidence="2" id="KW-0012">Acyltransferase</keyword>
<evidence type="ECO:0000256" key="1">
    <source>
        <dbReference type="ARBA" id="ARBA00022679"/>
    </source>
</evidence>
<keyword evidence="5" id="KW-1185">Reference proteome</keyword>
<organism evidence="4 5">
    <name type="scientific">Paenibacillus sambharensis</name>
    <dbReference type="NCBI Taxonomy" id="1803190"/>
    <lineage>
        <taxon>Bacteria</taxon>
        <taxon>Bacillati</taxon>
        <taxon>Bacillota</taxon>
        <taxon>Bacilli</taxon>
        <taxon>Bacillales</taxon>
        <taxon>Paenibacillaceae</taxon>
        <taxon>Paenibacillus</taxon>
    </lineage>
</organism>
<evidence type="ECO:0000259" key="3">
    <source>
        <dbReference type="PROSITE" id="PS51186"/>
    </source>
</evidence>
<dbReference type="Gene3D" id="3.40.630.30">
    <property type="match status" value="1"/>
</dbReference>
<dbReference type="SUPFAM" id="SSF55729">
    <property type="entry name" value="Acyl-CoA N-acyltransferases (Nat)"/>
    <property type="match status" value="1"/>
</dbReference>
<name>A0A2W1KZ20_9BACL</name>
<proteinExistence type="predicted"/>
<evidence type="ECO:0000313" key="4">
    <source>
        <dbReference type="EMBL" id="PZD92898.1"/>
    </source>
</evidence>
<reference evidence="4 5" key="1">
    <citation type="submission" date="2018-06" db="EMBL/GenBank/DDBJ databases">
        <title>Paenibacillus imtechensis sp. nov.</title>
        <authorList>
            <person name="Pinnaka A.K."/>
            <person name="Singh H."/>
            <person name="Kaur M."/>
        </authorList>
    </citation>
    <scope>NUCLEOTIDE SEQUENCE [LARGE SCALE GENOMIC DNA]</scope>
    <source>
        <strain evidence="4 5">SMB1</strain>
    </source>
</reference>
<dbReference type="AlphaFoldDB" id="A0A2W1KZ20"/>
<keyword evidence="1" id="KW-0808">Transferase</keyword>
<dbReference type="OrthoDB" id="5319888at2"/>
<dbReference type="Proteomes" id="UP000249522">
    <property type="component" value="Unassembled WGS sequence"/>
</dbReference>
<dbReference type="Pfam" id="PF00583">
    <property type="entry name" value="Acetyltransf_1"/>
    <property type="match status" value="1"/>
</dbReference>
<sequence>MIEIRQGFGEKESPQASRLYVIAFKRKFEKLIGEEAVMQEMFEKAINPANCLCAYDEYSSLVGISGFHKGKNGLIDIKLTDFIQSFGLVKGLWKAVLTDLIFSRKALSEEELLMDGIAVDTRFRGQGIGSQLFEALMDYGKNNGYKHIQLDVIDENPRAKALYERVGFKKIRYQKVPAFIAKLIGVTGVTTMVKEL</sequence>
<dbReference type="InterPro" id="IPR016181">
    <property type="entry name" value="Acyl_CoA_acyltransferase"/>
</dbReference>
<dbReference type="EMBL" id="QKRB01000063">
    <property type="protein sequence ID" value="PZD92898.1"/>
    <property type="molecule type" value="Genomic_DNA"/>
</dbReference>
<dbReference type="PROSITE" id="PS51186">
    <property type="entry name" value="GNAT"/>
    <property type="match status" value="1"/>
</dbReference>
<feature type="domain" description="N-acetyltransferase" evidence="3">
    <location>
        <begin position="22"/>
        <end position="196"/>
    </location>
</feature>
<dbReference type="PANTHER" id="PTHR43420">
    <property type="entry name" value="ACETYLTRANSFERASE"/>
    <property type="match status" value="1"/>
</dbReference>
<dbReference type="CDD" id="cd04301">
    <property type="entry name" value="NAT_SF"/>
    <property type="match status" value="1"/>
</dbReference>
<dbReference type="RefSeq" id="WP_111149825.1">
    <property type="nucleotide sequence ID" value="NZ_QKRB01000063.1"/>
</dbReference>
<dbReference type="InterPro" id="IPR000182">
    <property type="entry name" value="GNAT_dom"/>
</dbReference>
<dbReference type="PANTHER" id="PTHR43420:SF47">
    <property type="entry name" value="N-ACETYLTRANSFERASE DOMAIN-CONTAINING PROTEIN"/>
    <property type="match status" value="1"/>
</dbReference>
<comment type="caution">
    <text evidence="4">The sequence shown here is derived from an EMBL/GenBank/DDBJ whole genome shotgun (WGS) entry which is preliminary data.</text>
</comment>
<gene>
    <name evidence="4" type="ORF">DNH61_25720</name>
</gene>
<dbReference type="GO" id="GO:0016747">
    <property type="term" value="F:acyltransferase activity, transferring groups other than amino-acyl groups"/>
    <property type="evidence" value="ECO:0007669"/>
    <property type="project" value="InterPro"/>
</dbReference>
<evidence type="ECO:0000313" key="5">
    <source>
        <dbReference type="Proteomes" id="UP000249522"/>
    </source>
</evidence>
<dbReference type="InterPro" id="IPR050680">
    <property type="entry name" value="YpeA/RimI_acetyltransf"/>
</dbReference>